<evidence type="ECO:0000256" key="10">
    <source>
        <dbReference type="PROSITE-ProRule" id="PRU01023"/>
    </source>
</evidence>
<dbReference type="EMBL" id="JAWDJX010000044">
    <property type="protein sequence ID" value="KAK3048881.1"/>
    <property type="molecule type" value="Genomic_DNA"/>
</dbReference>
<feature type="binding site" evidence="10">
    <location>
        <position position="480"/>
    </location>
    <ligand>
        <name>S-adenosyl-L-methionine</name>
        <dbReference type="ChEBI" id="CHEBI:59789"/>
    </ligand>
</feature>
<evidence type="ECO:0000256" key="9">
    <source>
        <dbReference type="ARBA" id="ARBA00082314"/>
    </source>
</evidence>
<protein>
    <recommendedName>
        <fullName evidence="9">Nucleolar protein 2</fullName>
    </recommendedName>
</protein>
<feature type="compositionally biased region" description="Acidic residues" evidence="11">
    <location>
        <begin position="212"/>
        <end position="222"/>
    </location>
</feature>
<dbReference type="GO" id="GO:0009383">
    <property type="term" value="F:rRNA (cytosine-C5-)-methyltransferase activity"/>
    <property type="evidence" value="ECO:0007669"/>
    <property type="project" value="TreeGrafter"/>
</dbReference>
<dbReference type="SUPFAM" id="SSF54427">
    <property type="entry name" value="NTF2-like"/>
    <property type="match status" value="1"/>
</dbReference>
<keyword evidence="14" id="KW-1185">Reference proteome</keyword>
<sequence length="901" mass="99563">MQEIETRRQEESVEEEVNVVRLILGGLGPELVSSSENFWKLHMQEEIHNRLLYHKILSKMANQKKGLSRRMTKQGPPPNLEERSQSKKRKLAAPAKGAVKKQKVQDQAPARKFAHTNGVPNGAKNWAGKTSSKGKFSVAPGKNVPAKKPTAMVADEDDGGVNIFSDASGDGIDDPDVMEDELDGIEEADLDDLDDDEMQEDMDDFALAPSGSEDEDVVDSDEEVRKGMWSEDEDSDAEEVLTAANIAGLTQKLDNQRAQEEKDAEAELQDDAMQTNIAAADIPDSEDEDGQKANILAPDLQFLRTRITETVRVLTSFSELRDPERSRADYTQALLKDICAYYGYSPFLAEKLYSLFPPQEALAFFDANESPRPMVIRTNTLRTHRRDLAHSLINRGVTLEPVGKWSKVGLQVFESQVPLGATPEYLAGHYILQAASSFLPAMALAPQEHERILDMTAAPGGKTTHLAALMRNTGCIFANDANKDRAKGLIGNIHRMGVKNTVVCNYSALEFPKVMGGFDRVLLDAPCSGTGVIAKDASVKTNKTEADFLRLPHLQKQLLLSAIDSVDHASKTGGYIVYSTCSVTVEENEQVVQYALNKRPNVRLVSTGLIFGKEGFVRYNNKRFHPSMKDTRRYYPHAYNVDGFFVAKFKKTGPTPAGAVKGQGTAAEEKRQANGLDMDDEVAADEHVDEEDGGVDLEEGANGFGGFEDDDEDEEIIQRALKRQMRRKGIDPKAVKTSRKKQQSTMATLTDSEAIISTIVRFVQALDDSDASLLASTLTDDMVMDVTAFNGPLNTAYPIFEGRDVVVPGLIKATSMDTMHSVSNFRVEIHESGEEAELNCYAQAQHLRKGEGLAVGKDDYFLMGNRYRVTLVQDREGGWRIRRKVITPVWFVGDVGVMKVE</sequence>
<dbReference type="PRINTS" id="PR02008">
    <property type="entry name" value="RCMTFAMILY"/>
</dbReference>
<dbReference type="GO" id="GO:0070475">
    <property type="term" value="P:rRNA base methylation"/>
    <property type="evidence" value="ECO:0007669"/>
    <property type="project" value="TreeGrafter"/>
</dbReference>
<evidence type="ECO:0000256" key="5">
    <source>
        <dbReference type="ARBA" id="ARBA00022679"/>
    </source>
</evidence>
<comment type="caution">
    <text evidence="13">The sequence shown here is derived from an EMBL/GenBank/DDBJ whole genome shotgun (WGS) entry which is preliminary data.</text>
</comment>
<dbReference type="InterPro" id="IPR032710">
    <property type="entry name" value="NTF2-like_dom_sf"/>
</dbReference>
<dbReference type="GO" id="GO:0005730">
    <property type="term" value="C:nucleolus"/>
    <property type="evidence" value="ECO:0007669"/>
    <property type="project" value="UniProtKB-SubCell"/>
</dbReference>
<keyword evidence="6 10" id="KW-0949">S-adenosyl-L-methionine</keyword>
<dbReference type="PROSITE" id="PS01153">
    <property type="entry name" value="NOL1_NOP2_SUN"/>
    <property type="match status" value="1"/>
</dbReference>
<evidence type="ECO:0000256" key="6">
    <source>
        <dbReference type="ARBA" id="ARBA00022691"/>
    </source>
</evidence>
<name>A0AAJ0G8X8_9PEZI</name>
<dbReference type="InterPro" id="IPR054728">
    <property type="entry name" value="RsmB-like_ferredoxin"/>
</dbReference>
<dbReference type="Gene3D" id="3.40.50.150">
    <property type="entry name" value="Vaccinia Virus protein VP39"/>
    <property type="match status" value="1"/>
</dbReference>
<gene>
    <name evidence="13" type="primary">NOP2</name>
    <name evidence="13" type="ORF">LTR09_009776</name>
</gene>
<keyword evidence="7 10" id="KW-0694">RNA-binding</keyword>
<dbReference type="Gene3D" id="3.10.450.50">
    <property type="match status" value="1"/>
</dbReference>
<dbReference type="SUPFAM" id="SSF53335">
    <property type="entry name" value="S-adenosyl-L-methionine-dependent methyltransferases"/>
    <property type="match status" value="1"/>
</dbReference>
<accession>A0AAJ0G8X8</accession>
<evidence type="ECO:0000313" key="14">
    <source>
        <dbReference type="Proteomes" id="UP001271007"/>
    </source>
</evidence>
<dbReference type="PANTHER" id="PTHR22807">
    <property type="entry name" value="NOP2 YEAST -RELATED NOL1/NOP2/FMU SUN DOMAIN-CONTAINING"/>
    <property type="match status" value="1"/>
</dbReference>
<dbReference type="AlphaFoldDB" id="A0AAJ0G8X8"/>
<evidence type="ECO:0000256" key="7">
    <source>
        <dbReference type="ARBA" id="ARBA00022884"/>
    </source>
</evidence>
<keyword evidence="8" id="KW-0539">Nucleus</keyword>
<evidence type="ECO:0000313" key="13">
    <source>
        <dbReference type="EMBL" id="KAK3048881.1"/>
    </source>
</evidence>
<dbReference type="InterPro" id="IPR049560">
    <property type="entry name" value="MeTrfase_RsmB-F_NOP2_cat"/>
</dbReference>
<comment type="caution">
    <text evidence="10">Lacks conserved residue(s) required for the propagation of feature annotation.</text>
</comment>
<dbReference type="InterPro" id="IPR011023">
    <property type="entry name" value="Nop2p"/>
</dbReference>
<dbReference type="Gene3D" id="3.30.70.1170">
    <property type="entry name" value="Sun protein, domain 3"/>
    <property type="match status" value="1"/>
</dbReference>
<dbReference type="InterPro" id="IPR001678">
    <property type="entry name" value="MeTrfase_RsmB-F_NOP2_dom"/>
</dbReference>
<reference evidence="13" key="1">
    <citation type="submission" date="2023-04" db="EMBL/GenBank/DDBJ databases">
        <title>Black Yeasts Isolated from many extreme environments.</title>
        <authorList>
            <person name="Coleine C."/>
            <person name="Stajich J.E."/>
            <person name="Selbmann L."/>
        </authorList>
    </citation>
    <scope>NUCLEOTIDE SEQUENCE</scope>
    <source>
        <strain evidence="13">CCFEE 5312</strain>
    </source>
</reference>
<feature type="binding site" evidence="10">
    <location>
        <position position="524"/>
    </location>
    <ligand>
        <name>S-adenosyl-L-methionine</name>
        <dbReference type="ChEBI" id="CHEBI:59789"/>
    </ligand>
</feature>
<evidence type="ECO:0000256" key="4">
    <source>
        <dbReference type="ARBA" id="ARBA00022603"/>
    </source>
</evidence>
<dbReference type="FunFam" id="3.30.70.1170:FF:000001">
    <property type="entry name" value="Ribosomal RNA methyltransferase Nop2"/>
    <property type="match status" value="1"/>
</dbReference>
<feature type="region of interest" description="Disordered" evidence="11">
    <location>
        <begin position="63"/>
        <end position="222"/>
    </location>
</feature>
<evidence type="ECO:0000256" key="2">
    <source>
        <dbReference type="ARBA" id="ARBA00007494"/>
    </source>
</evidence>
<organism evidence="13 14">
    <name type="scientific">Extremus antarcticus</name>
    <dbReference type="NCBI Taxonomy" id="702011"/>
    <lineage>
        <taxon>Eukaryota</taxon>
        <taxon>Fungi</taxon>
        <taxon>Dikarya</taxon>
        <taxon>Ascomycota</taxon>
        <taxon>Pezizomycotina</taxon>
        <taxon>Dothideomycetes</taxon>
        <taxon>Dothideomycetidae</taxon>
        <taxon>Mycosphaerellales</taxon>
        <taxon>Extremaceae</taxon>
        <taxon>Extremus</taxon>
    </lineage>
</organism>
<dbReference type="Proteomes" id="UP001271007">
    <property type="component" value="Unassembled WGS sequence"/>
</dbReference>
<feature type="active site" description="Nucleophile" evidence="10">
    <location>
        <position position="581"/>
    </location>
</feature>
<comment type="similarity">
    <text evidence="2 10">Belongs to the class I-like SAM-binding methyltransferase superfamily. RsmB/NOP family.</text>
</comment>
<evidence type="ECO:0000256" key="1">
    <source>
        <dbReference type="ARBA" id="ARBA00004604"/>
    </source>
</evidence>
<dbReference type="PANTHER" id="PTHR22807:SF30">
    <property type="entry name" value="28S RRNA (CYTOSINE(4447)-C(5))-METHYLTRANSFERASE-RELATED"/>
    <property type="match status" value="1"/>
</dbReference>
<keyword evidence="4 10" id="KW-0489">Methyltransferase</keyword>
<evidence type="ECO:0000256" key="3">
    <source>
        <dbReference type="ARBA" id="ARBA00022517"/>
    </source>
</evidence>
<dbReference type="InterPro" id="IPR029063">
    <property type="entry name" value="SAM-dependent_MTases_sf"/>
</dbReference>
<comment type="subcellular location">
    <subcellularLocation>
        <location evidence="1">Nucleus</location>
        <location evidence="1">Nucleolus</location>
    </subcellularLocation>
</comment>
<dbReference type="GO" id="GO:0003723">
    <property type="term" value="F:RNA binding"/>
    <property type="evidence" value="ECO:0007669"/>
    <property type="project" value="UniProtKB-UniRule"/>
</dbReference>
<evidence type="ECO:0000256" key="11">
    <source>
        <dbReference type="SAM" id="MobiDB-lite"/>
    </source>
</evidence>
<dbReference type="Pfam" id="PF01189">
    <property type="entry name" value="Methyltr_RsmB-F"/>
    <property type="match status" value="1"/>
</dbReference>
<dbReference type="PRINTS" id="PR02012">
    <property type="entry name" value="RCMTNOP2"/>
</dbReference>
<dbReference type="InterPro" id="IPR037401">
    <property type="entry name" value="SnoaL-like"/>
</dbReference>
<dbReference type="Pfam" id="PF22458">
    <property type="entry name" value="RsmF-B_ferredox"/>
    <property type="match status" value="1"/>
</dbReference>
<proteinExistence type="inferred from homology"/>
<dbReference type="NCBIfam" id="TIGR00446">
    <property type="entry name" value="nop2p"/>
    <property type="match status" value="1"/>
</dbReference>
<feature type="compositionally biased region" description="Acidic residues" evidence="11">
    <location>
        <begin position="171"/>
        <end position="204"/>
    </location>
</feature>
<evidence type="ECO:0000259" key="12">
    <source>
        <dbReference type="PROSITE" id="PS51686"/>
    </source>
</evidence>
<keyword evidence="3" id="KW-0690">Ribosome biogenesis</keyword>
<dbReference type="GO" id="GO:0000470">
    <property type="term" value="P:maturation of LSU-rRNA"/>
    <property type="evidence" value="ECO:0007669"/>
    <property type="project" value="TreeGrafter"/>
</dbReference>
<dbReference type="InterPro" id="IPR023267">
    <property type="entry name" value="RCMT"/>
</dbReference>
<dbReference type="PROSITE" id="PS51686">
    <property type="entry name" value="SAM_MT_RSMB_NOP"/>
    <property type="match status" value="1"/>
</dbReference>
<dbReference type="InterPro" id="IPR018314">
    <property type="entry name" value="RsmB/NOL1/NOP2-like_CS"/>
</dbReference>
<keyword evidence="5 10" id="KW-0808">Transferase</keyword>
<evidence type="ECO:0000256" key="8">
    <source>
        <dbReference type="ARBA" id="ARBA00023242"/>
    </source>
</evidence>
<dbReference type="InterPro" id="IPR023273">
    <property type="entry name" value="RCMT_NOP2"/>
</dbReference>
<feature type="domain" description="SAM-dependent MTase RsmB/NOP-type" evidence="12">
    <location>
        <begin position="364"/>
        <end position="652"/>
    </location>
</feature>
<feature type="region of interest" description="Disordered" evidence="11">
    <location>
        <begin position="252"/>
        <end position="272"/>
    </location>
</feature>
<dbReference type="Pfam" id="PF13577">
    <property type="entry name" value="SnoaL_4"/>
    <property type="match status" value="1"/>
</dbReference>